<keyword evidence="8" id="KW-1185">Reference proteome</keyword>
<keyword evidence="2" id="KW-0813">Transport</keyword>
<keyword evidence="3 6" id="KW-0812">Transmembrane</keyword>
<proteinExistence type="predicted"/>
<dbReference type="PANTHER" id="PTHR43791:SF3">
    <property type="entry name" value="MAJOR FACILITATOR SUPERFAMILY (MFS) PROFILE DOMAIN-CONTAINING PROTEIN"/>
    <property type="match status" value="1"/>
</dbReference>
<keyword evidence="5 6" id="KW-0472">Membrane</keyword>
<evidence type="ECO:0008006" key="9">
    <source>
        <dbReference type="Google" id="ProtNLM"/>
    </source>
</evidence>
<sequence length="182" mass="20850">MGFVPTWGYLTFTRILLGALEASFFPAMVYIISTWYRRHEVQKRFVHLILLGNPGTHGSTDSLAIFYLLSITMGGISPILAYVFSLLDGRRGIRGWAWIFIIEGAITLFLGIVSWFFIPDFPDQNKFLTPEQTALVLKRIEDDRGDSIPDKITLKKVFKHLGDWTLWSYGWSSLSNAFQSHR</sequence>
<evidence type="ECO:0000256" key="1">
    <source>
        <dbReference type="ARBA" id="ARBA00004141"/>
    </source>
</evidence>
<feature type="transmembrane region" description="Helical" evidence="6">
    <location>
        <begin position="15"/>
        <end position="36"/>
    </location>
</feature>
<evidence type="ECO:0000313" key="8">
    <source>
        <dbReference type="Proteomes" id="UP000775547"/>
    </source>
</evidence>
<dbReference type="Gene3D" id="1.20.1250.20">
    <property type="entry name" value="MFS general substrate transporter like domains"/>
    <property type="match status" value="1"/>
</dbReference>
<comment type="subcellular location">
    <subcellularLocation>
        <location evidence="1">Membrane</location>
        <topology evidence="1">Multi-pass membrane protein</topology>
    </subcellularLocation>
</comment>
<dbReference type="InterPro" id="IPR036259">
    <property type="entry name" value="MFS_trans_sf"/>
</dbReference>
<protein>
    <recommendedName>
        <fullName evidence="9">Major facilitator superfamily (MFS) profile domain-containing protein</fullName>
    </recommendedName>
</protein>
<dbReference type="Pfam" id="PF07690">
    <property type="entry name" value="MFS_1"/>
    <property type="match status" value="1"/>
</dbReference>
<organism evidence="7 8">
    <name type="scientific">Asterophora parasitica</name>
    <dbReference type="NCBI Taxonomy" id="117018"/>
    <lineage>
        <taxon>Eukaryota</taxon>
        <taxon>Fungi</taxon>
        <taxon>Dikarya</taxon>
        <taxon>Basidiomycota</taxon>
        <taxon>Agaricomycotina</taxon>
        <taxon>Agaricomycetes</taxon>
        <taxon>Agaricomycetidae</taxon>
        <taxon>Agaricales</taxon>
        <taxon>Tricholomatineae</taxon>
        <taxon>Lyophyllaceae</taxon>
        <taxon>Asterophora</taxon>
    </lineage>
</organism>
<reference evidence="7" key="1">
    <citation type="submission" date="2020-07" db="EMBL/GenBank/DDBJ databases">
        <authorList>
            <person name="Nieuwenhuis M."/>
            <person name="Van De Peppel L.J.J."/>
        </authorList>
    </citation>
    <scope>NUCLEOTIDE SEQUENCE</scope>
    <source>
        <strain evidence="7">AP01</strain>
        <tissue evidence="7">Mycelium</tissue>
    </source>
</reference>
<dbReference type="Proteomes" id="UP000775547">
    <property type="component" value="Unassembled WGS sequence"/>
</dbReference>
<dbReference type="PANTHER" id="PTHR43791">
    <property type="entry name" value="PERMEASE-RELATED"/>
    <property type="match status" value="1"/>
</dbReference>
<feature type="transmembrane region" description="Helical" evidence="6">
    <location>
        <begin position="64"/>
        <end position="84"/>
    </location>
</feature>
<name>A0A9P7KF34_9AGAR</name>
<evidence type="ECO:0000256" key="4">
    <source>
        <dbReference type="ARBA" id="ARBA00022989"/>
    </source>
</evidence>
<evidence type="ECO:0000313" key="7">
    <source>
        <dbReference type="EMBL" id="KAG5647084.1"/>
    </source>
</evidence>
<dbReference type="GO" id="GO:0022857">
    <property type="term" value="F:transmembrane transporter activity"/>
    <property type="evidence" value="ECO:0007669"/>
    <property type="project" value="InterPro"/>
</dbReference>
<keyword evidence="4 6" id="KW-1133">Transmembrane helix</keyword>
<dbReference type="GO" id="GO:0016020">
    <property type="term" value="C:membrane"/>
    <property type="evidence" value="ECO:0007669"/>
    <property type="project" value="UniProtKB-SubCell"/>
</dbReference>
<dbReference type="SUPFAM" id="SSF103473">
    <property type="entry name" value="MFS general substrate transporter"/>
    <property type="match status" value="1"/>
</dbReference>
<feature type="transmembrane region" description="Helical" evidence="6">
    <location>
        <begin position="96"/>
        <end position="118"/>
    </location>
</feature>
<dbReference type="AlphaFoldDB" id="A0A9P7KF34"/>
<evidence type="ECO:0000256" key="2">
    <source>
        <dbReference type="ARBA" id="ARBA00022448"/>
    </source>
</evidence>
<dbReference type="EMBL" id="JABCKV010000013">
    <property type="protein sequence ID" value="KAG5647084.1"/>
    <property type="molecule type" value="Genomic_DNA"/>
</dbReference>
<evidence type="ECO:0000256" key="3">
    <source>
        <dbReference type="ARBA" id="ARBA00022692"/>
    </source>
</evidence>
<reference evidence="7" key="2">
    <citation type="submission" date="2021-10" db="EMBL/GenBank/DDBJ databases">
        <title>Phylogenomics reveals ancestral predisposition of the termite-cultivated fungus Termitomyces towards a domesticated lifestyle.</title>
        <authorList>
            <person name="Auxier B."/>
            <person name="Grum-Grzhimaylo A."/>
            <person name="Cardenas M.E."/>
            <person name="Lodge J.D."/>
            <person name="Laessoe T."/>
            <person name="Pedersen O."/>
            <person name="Smith M.E."/>
            <person name="Kuyper T.W."/>
            <person name="Franco-Molano E.A."/>
            <person name="Baroni T.J."/>
            <person name="Aanen D.K."/>
        </authorList>
    </citation>
    <scope>NUCLEOTIDE SEQUENCE</scope>
    <source>
        <strain evidence="7">AP01</strain>
        <tissue evidence="7">Mycelium</tissue>
    </source>
</reference>
<evidence type="ECO:0000256" key="6">
    <source>
        <dbReference type="SAM" id="Phobius"/>
    </source>
</evidence>
<comment type="caution">
    <text evidence="7">The sequence shown here is derived from an EMBL/GenBank/DDBJ whole genome shotgun (WGS) entry which is preliminary data.</text>
</comment>
<evidence type="ECO:0000256" key="5">
    <source>
        <dbReference type="ARBA" id="ARBA00023136"/>
    </source>
</evidence>
<accession>A0A9P7KF34</accession>
<dbReference type="InterPro" id="IPR011701">
    <property type="entry name" value="MFS"/>
</dbReference>
<gene>
    <name evidence="7" type="ORF">DXG03_001454</name>
</gene>
<dbReference type="OrthoDB" id="3639251at2759"/>